<dbReference type="NCBIfam" id="TIGR00860">
    <property type="entry name" value="LIC"/>
    <property type="match status" value="1"/>
</dbReference>
<evidence type="ECO:0000256" key="8">
    <source>
        <dbReference type="ARBA" id="ARBA00023136"/>
    </source>
</evidence>
<dbReference type="PRINTS" id="PR00252">
    <property type="entry name" value="NRIONCHANNEL"/>
</dbReference>
<keyword evidence="8 18" id="KW-0472">Membrane</keyword>
<dbReference type="GO" id="GO:0005254">
    <property type="term" value="F:chloride channel activity"/>
    <property type="evidence" value="ECO:0007669"/>
    <property type="project" value="UniProtKB-KW"/>
</dbReference>
<evidence type="ECO:0000256" key="13">
    <source>
        <dbReference type="ARBA" id="ARBA00023214"/>
    </source>
</evidence>
<dbReference type="PRINTS" id="PR00253">
    <property type="entry name" value="GABAARECEPTR"/>
</dbReference>
<gene>
    <name evidence="21" type="ORF">SNE40_016510</name>
</gene>
<evidence type="ECO:0000256" key="6">
    <source>
        <dbReference type="ARBA" id="ARBA00023018"/>
    </source>
</evidence>
<evidence type="ECO:0000256" key="7">
    <source>
        <dbReference type="ARBA" id="ARBA00023065"/>
    </source>
</evidence>
<evidence type="ECO:0000256" key="16">
    <source>
        <dbReference type="ARBA" id="ARBA00023303"/>
    </source>
</evidence>
<dbReference type="InterPro" id="IPR006202">
    <property type="entry name" value="Neur_chan_lig-bd"/>
</dbReference>
<keyword evidence="10" id="KW-0675">Receptor</keyword>
<dbReference type="Pfam" id="PF02931">
    <property type="entry name" value="Neur_chan_LBD"/>
    <property type="match status" value="1"/>
</dbReference>
<evidence type="ECO:0000256" key="18">
    <source>
        <dbReference type="RuleBase" id="RU000687"/>
    </source>
</evidence>
<keyword evidence="16 18" id="KW-0407">Ion channel</keyword>
<feature type="domain" description="Neurotransmitter-gated ion-channel ligand-binding" evidence="19">
    <location>
        <begin position="44"/>
        <end position="247"/>
    </location>
</feature>
<dbReference type="CDD" id="cd19049">
    <property type="entry name" value="LGIC_TM_anion"/>
    <property type="match status" value="1"/>
</dbReference>
<evidence type="ECO:0000256" key="1">
    <source>
        <dbReference type="ARBA" id="ARBA00022448"/>
    </source>
</evidence>
<evidence type="ECO:0000256" key="10">
    <source>
        <dbReference type="ARBA" id="ARBA00023170"/>
    </source>
</evidence>
<dbReference type="CDD" id="cd18991">
    <property type="entry name" value="LGIC_ECD_GlyR"/>
    <property type="match status" value="1"/>
</dbReference>
<evidence type="ECO:0000256" key="11">
    <source>
        <dbReference type="ARBA" id="ARBA00023173"/>
    </source>
</evidence>
<sequence length="420" mass="48709">MTPIKQVIMLNPFQFLLQCTLFISIHHVSMGQDQDTPQNKSLRERTISGLLKGYDANIPPNFEDDIPTNVTVQLYIVSFDSISEATMDYSLTVFLRQSWTDHRLQYTKLPNIKSLELDARLMEQIWVPDLFFTNEKTAAFHHVTVPNRLMHIFPNGTLYYSCRISMTLSCDMDLHKYPFDDQDCHIVMESYGYSTSNLIFKWNSQPIIKRPDVSLPQFDLVKWTWSDCTKTYVNTNYTCLSADFYLNRNYGYYIAQVYIPSVLVVILSWVSFWLDIDAIPARISLGLLTVLTMTTQSSGARANLPRVSYIKAIDVWMAMCLFFVFAALVEFAYVNVMSRVERRRQTIRGEVSSVSIDQEVGNILEEKPNGKFKNKRLSNMTAQNRHRARQMDKISRIAFPGVFVGFNIIYWTTYMLWDGT</sequence>
<dbReference type="InterPro" id="IPR036734">
    <property type="entry name" value="Neur_chan_lig-bd_sf"/>
</dbReference>
<evidence type="ECO:0000256" key="5">
    <source>
        <dbReference type="ARBA" id="ARBA00022989"/>
    </source>
</evidence>
<comment type="similarity">
    <text evidence="18">Belongs to the ligand-gated ion channel (TC 1.A.9) family.</text>
</comment>
<dbReference type="GO" id="GO:0045211">
    <property type="term" value="C:postsynaptic membrane"/>
    <property type="evidence" value="ECO:0007669"/>
    <property type="project" value="UniProtKB-SubCell"/>
</dbReference>
<evidence type="ECO:0000256" key="3">
    <source>
        <dbReference type="ARBA" id="ARBA00022692"/>
    </source>
</evidence>
<keyword evidence="7 18" id="KW-0406">Ion transport</keyword>
<evidence type="ECO:0000256" key="15">
    <source>
        <dbReference type="ARBA" id="ARBA00023286"/>
    </source>
</evidence>
<dbReference type="InterPro" id="IPR002289">
    <property type="entry name" value="GABAAb_rcpt"/>
</dbReference>
<evidence type="ECO:0000313" key="22">
    <source>
        <dbReference type="Proteomes" id="UP001347796"/>
    </source>
</evidence>
<organism evidence="21 22">
    <name type="scientific">Patella caerulea</name>
    <name type="common">Rayed Mediterranean limpet</name>
    <dbReference type="NCBI Taxonomy" id="87958"/>
    <lineage>
        <taxon>Eukaryota</taxon>
        <taxon>Metazoa</taxon>
        <taxon>Spiralia</taxon>
        <taxon>Lophotrochozoa</taxon>
        <taxon>Mollusca</taxon>
        <taxon>Gastropoda</taxon>
        <taxon>Patellogastropoda</taxon>
        <taxon>Patelloidea</taxon>
        <taxon>Patellidae</taxon>
        <taxon>Patella</taxon>
    </lineage>
</organism>
<dbReference type="PROSITE" id="PS00236">
    <property type="entry name" value="NEUROTR_ION_CHANNEL"/>
    <property type="match status" value="1"/>
</dbReference>
<keyword evidence="2" id="KW-1003">Cell membrane</keyword>
<dbReference type="Gene3D" id="1.20.58.390">
    <property type="entry name" value="Neurotransmitter-gated ion-channel transmembrane domain"/>
    <property type="match status" value="1"/>
</dbReference>
<dbReference type="InterPro" id="IPR006201">
    <property type="entry name" value="Neur_channel"/>
</dbReference>
<evidence type="ECO:0000256" key="4">
    <source>
        <dbReference type="ARBA" id="ARBA00022729"/>
    </source>
</evidence>
<comment type="caution">
    <text evidence="21">The sequence shown here is derived from an EMBL/GenBank/DDBJ whole genome shotgun (WGS) entry which is preliminary data.</text>
</comment>
<dbReference type="InterPro" id="IPR006028">
    <property type="entry name" value="GABAA/Glycine_rcpt"/>
</dbReference>
<dbReference type="PRINTS" id="PR01160">
    <property type="entry name" value="GABAARBETA"/>
</dbReference>
<dbReference type="InterPro" id="IPR038050">
    <property type="entry name" value="Neuro_actylchol_rec"/>
</dbReference>
<keyword evidence="5 18" id="KW-1133">Transmembrane helix</keyword>
<proteinExistence type="inferred from homology"/>
<feature type="transmembrane region" description="Helical" evidence="18">
    <location>
        <begin position="397"/>
        <end position="417"/>
    </location>
</feature>
<dbReference type="PANTHER" id="PTHR18945">
    <property type="entry name" value="NEUROTRANSMITTER GATED ION CHANNEL"/>
    <property type="match status" value="1"/>
</dbReference>
<keyword evidence="14" id="KW-0628">Postsynaptic cell membrane</keyword>
<name>A0AAN8JA44_PATCE</name>
<keyword evidence="9" id="KW-1015">Disulfide bond</keyword>
<accession>A0AAN8JA44</accession>
<comment type="subcellular location">
    <subcellularLocation>
        <location evidence="17">Postsynaptic cell membrane</location>
        <topology evidence="17">Multi-pass membrane protein</topology>
    </subcellularLocation>
</comment>
<keyword evidence="22" id="KW-1185">Reference proteome</keyword>
<dbReference type="Proteomes" id="UP001347796">
    <property type="component" value="Unassembled WGS sequence"/>
</dbReference>
<dbReference type="SUPFAM" id="SSF90112">
    <property type="entry name" value="Neurotransmitter-gated ion-channel transmembrane pore"/>
    <property type="match status" value="1"/>
</dbReference>
<evidence type="ECO:0000256" key="2">
    <source>
        <dbReference type="ARBA" id="ARBA00022475"/>
    </source>
</evidence>
<evidence type="ECO:0000256" key="12">
    <source>
        <dbReference type="ARBA" id="ARBA00023180"/>
    </source>
</evidence>
<dbReference type="GO" id="GO:0034707">
    <property type="term" value="C:chloride channel complex"/>
    <property type="evidence" value="ECO:0007669"/>
    <property type="project" value="UniProtKB-KW"/>
</dbReference>
<feature type="transmembrane region" description="Helical" evidence="18">
    <location>
        <begin position="250"/>
        <end position="272"/>
    </location>
</feature>
<feature type="transmembrane region" description="Helical" evidence="18">
    <location>
        <begin position="315"/>
        <end position="336"/>
    </location>
</feature>
<feature type="signal peptide" evidence="18">
    <location>
        <begin position="1"/>
        <end position="31"/>
    </location>
</feature>
<evidence type="ECO:0000256" key="17">
    <source>
        <dbReference type="ARBA" id="ARBA00034104"/>
    </source>
</evidence>
<reference evidence="21 22" key="1">
    <citation type="submission" date="2024-01" db="EMBL/GenBank/DDBJ databases">
        <title>The genome of the rayed Mediterranean limpet Patella caerulea (Linnaeus, 1758).</title>
        <authorList>
            <person name="Anh-Thu Weber A."/>
            <person name="Halstead-Nussloch G."/>
        </authorList>
    </citation>
    <scope>NUCLEOTIDE SEQUENCE [LARGE SCALE GENOMIC DNA]</scope>
    <source>
        <strain evidence="21">AATW-2023a</strain>
        <tissue evidence="21">Whole specimen</tissue>
    </source>
</reference>
<evidence type="ECO:0000256" key="14">
    <source>
        <dbReference type="ARBA" id="ARBA00023257"/>
    </source>
</evidence>
<evidence type="ECO:0000256" key="9">
    <source>
        <dbReference type="ARBA" id="ARBA00023157"/>
    </source>
</evidence>
<dbReference type="Pfam" id="PF02932">
    <property type="entry name" value="Neur_chan_memb"/>
    <property type="match status" value="1"/>
</dbReference>
<keyword evidence="13" id="KW-0868">Chloride</keyword>
<feature type="transmembrane region" description="Helical" evidence="18">
    <location>
        <begin position="279"/>
        <end position="295"/>
    </location>
</feature>
<keyword evidence="12" id="KW-0325">Glycoprotein</keyword>
<protein>
    <submittedName>
        <fullName evidence="21">Uncharacterized protein</fullName>
    </submittedName>
</protein>
<keyword evidence="4 18" id="KW-0732">Signal</keyword>
<dbReference type="GO" id="GO:0005230">
    <property type="term" value="F:extracellular ligand-gated monoatomic ion channel activity"/>
    <property type="evidence" value="ECO:0007669"/>
    <property type="project" value="InterPro"/>
</dbReference>
<dbReference type="AlphaFoldDB" id="A0AAN8JA44"/>
<feature type="domain" description="Neurotransmitter-gated ion-channel transmembrane" evidence="20">
    <location>
        <begin position="257"/>
        <end position="354"/>
    </location>
</feature>
<evidence type="ECO:0000259" key="19">
    <source>
        <dbReference type="Pfam" id="PF02931"/>
    </source>
</evidence>
<keyword evidence="15" id="KW-1071">Ligand-gated ion channel</keyword>
<dbReference type="GO" id="GO:0004890">
    <property type="term" value="F:GABA-A receptor activity"/>
    <property type="evidence" value="ECO:0007669"/>
    <property type="project" value="InterPro"/>
</dbReference>
<dbReference type="InterPro" id="IPR006029">
    <property type="entry name" value="Neurotrans-gated_channel_TM"/>
</dbReference>
<feature type="chain" id="PRO_5042664323" evidence="18">
    <location>
        <begin position="32"/>
        <end position="420"/>
    </location>
</feature>
<dbReference type="InterPro" id="IPR036719">
    <property type="entry name" value="Neuro-gated_channel_TM_sf"/>
</dbReference>
<dbReference type="Gene3D" id="2.70.170.10">
    <property type="entry name" value="Neurotransmitter-gated ion-channel ligand-binding domain"/>
    <property type="match status" value="1"/>
</dbReference>
<keyword evidence="11" id="KW-0869">Chloride channel</keyword>
<evidence type="ECO:0000259" key="20">
    <source>
        <dbReference type="Pfam" id="PF02932"/>
    </source>
</evidence>
<dbReference type="FunFam" id="2.70.170.10:FF:000014">
    <property type="entry name" value="Glycine receptor subunit beta"/>
    <property type="match status" value="1"/>
</dbReference>
<keyword evidence="6" id="KW-0770">Synapse</keyword>
<dbReference type="InterPro" id="IPR018000">
    <property type="entry name" value="Neurotransmitter_ion_chnl_CS"/>
</dbReference>
<evidence type="ECO:0000313" key="21">
    <source>
        <dbReference type="EMBL" id="KAK6172960.1"/>
    </source>
</evidence>
<dbReference type="EMBL" id="JAZGQO010000011">
    <property type="protein sequence ID" value="KAK6172960.1"/>
    <property type="molecule type" value="Genomic_DNA"/>
</dbReference>
<keyword evidence="1 18" id="KW-0813">Transport</keyword>
<dbReference type="SUPFAM" id="SSF63712">
    <property type="entry name" value="Nicotinic receptor ligand binding domain-like"/>
    <property type="match status" value="1"/>
</dbReference>
<keyword evidence="3 18" id="KW-0812">Transmembrane</keyword>